<proteinExistence type="inferred from homology"/>
<protein>
    <recommendedName>
        <fullName evidence="5">3-methylmercaptopropionyl-CoA ligase</fullName>
        <ecNumber evidence="4">6.2.1.44</ecNumber>
    </recommendedName>
</protein>
<dbReference type="InterPro" id="IPR042099">
    <property type="entry name" value="ANL_N_sf"/>
</dbReference>
<keyword evidence="2" id="KW-0436">Ligase</keyword>
<dbReference type="Gene3D" id="3.40.50.12780">
    <property type="entry name" value="N-terminal domain of ligase-like"/>
    <property type="match status" value="1"/>
</dbReference>
<accession>A0A6B0Y1N2</accession>
<evidence type="ECO:0000256" key="6">
    <source>
        <dbReference type="SAM" id="MobiDB-lite"/>
    </source>
</evidence>
<comment type="similarity">
    <text evidence="1">Belongs to the ATP-dependent AMP-binding enzyme family.</text>
</comment>
<dbReference type="CDD" id="cd05917">
    <property type="entry name" value="FACL_like_2"/>
    <property type="match status" value="1"/>
</dbReference>
<reference evidence="9" key="1">
    <citation type="submission" date="2019-09" db="EMBL/GenBank/DDBJ databases">
        <title>Characterisation of the sponge microbiome using genome-centric metagenomics.</title>
        <authorList>
            <person name="Engelberts J.P."/>
            <person name="Robbins S.J."/>
            <person name="De Goeij J.M."/>
            <person name="Aranda M."/>
            <person name="Bell S.C."/>
            <person name="Webster N.S."/>
        </authorList>
    </citation>
    <scope>NUCLEOTIDE SEQUENCE</scope>
    <source>
        <strain evidence="9">SB0664_bin_43</strain>
    </source>
</reference>
<gene>
    <name evidence="9" type="ORF">F4Y60_02465</name>
</gene>
<dbReference type="InterPro" id="IPR045851">
    <property type="entry name" value="AMP-bd_C_sf"/>
</dbReference>
<dbReference type="SUPFAM" id="SSF56801">
    <property type="entry name" value="Acetyl-CoA synthetase-like"/>
    <property type="match status" value="1"/>
</dbReference>
<dbReference type="InterPro" id="IPR025110">
    <property type="entry name" value="AMP-bd_C"/>
</dbReference>
<comment type="caution">
    <text evidence="9">The sequence shown here is derived from an EMBL/GenBank/DDBJ whole genome shotgun (WGS) entry which is preliminary data.</text>
</comment>
<dbReference type="GO" id="GO:0031956">
    <property type="term" value="F:medium-chain fatty acid-CoA ligase activity"/>
    <property type="evidence" value="ECO:0007669"/>
    <property type="project" value="TreeGrafter"/>
</dbReference>
<dbReference type="FunFam" id="3.40.50.12780:FF:000003">
    <property type="entry name" value="Long-chain-fatty-acid--CoA ligase FadD"/>
    <property type="match status" value="1"/>
</dbReference>
<evidence type="ECO:0000256" key="3">
    <source>
        <dbReference type="ARBA" id="ARBA00051915"/>
    </source>
</evidence>
<feature type="domain" description="AMP-binding enzyme C-terminal" evidence="8">
    <location>
        <begin position="493"/>
        <end position="568"/>
    </location>
</feature>
<dbReference type="GO" id="GO:0006631">
    <property type="term" value="P:fatty acid metabolic process"/>
    <property type="evidence" value="ECO:0007669"/>
    <property type="project" value="TreeGrafter"/>
</dbReference>
<feature type="region of interest" description="Disordered" evidence="6">
    <location>
        <begin position="1"/>
        <end position="34"/>
    </location>
</feature>
<evidence type="ECO:0000256" key="1">
    <source>
        <dbReference type="ARBA" id="ARBA00006432"/>
    </source>
</evidence>
<evidence type="ECO:0000313" key="9">
    <source>
        <dbReference type="EMBL" id="MXY32956.1"/>
    </source>
</evidence>
<name>A0A6B0Y1N2_9RHOB</name>
<dbReference type="FunFam" id="3.30.300.30:FF:000008">
    <property type="entry name" value="2,3-dihydroxybenzoate-AMP ligase"/>
    <property type="match status" value="1"/>
</dbReference>
<sequence>MSIPIESLSNQALGNCPPRDSATAVPGTPLNGRSYVRGETTADLERVTIPQLFRRSVSRHGPKDALVFRDSGERLSYCDFDREVDTVASGLLALGLQKGDRVGIWSPNRYEWVLTQFGTARIGAILVNVNPAYRIGELEYALNKVGCKALVLTPSFKSSDYLSMIRELAPELDTCEPGRLNAARLPTLGSVIVTGAKGGPGAFTFDEVRSLGDPAQRQRLQAIDASLSPDDAINIQFTSGTTGAPKGATLSHHNIVNNACFVTDRIRLTEADRLCIPVPLYHCFGMAMGVMGAVTKGASMIFPGEAFEPRATLQALSEERCTAVYGVPTMFVAMLQELESESLDLGSLRTGIMAGAPCPTEVMEQITTRMNLREMTICYGMTETSPVSFQSLVDDPLDKRCATVGRVHPHVEVKIVDPEGNVVPVGGRGELCTRGYAVMKGYWGDEQQTRESIVDGWMHTGDLATLDDEGFCSIVGRVKDMIIRGGENVYPREIEEFLFRHPDVSVAQVFGIPDERYGEEVCAWIIPKPGASLTEDAVREFCRERIAHFKIPRHVRIVEEIPMTISGKPQKFVMRDRMVEMLSNSAR</sequence>
<evidence type="ECO:0000256" key="2">
    <source>
        <dbReference type="ARBA" id="ARBA00022598"/>
    </source>
</evidence>
<dbReference type="InterPro" id="IPR000873">
    <property type="entry name" value="AMP-dep_synth/lig_dom"/>
</dbReference>
<evidence type="ECO:0000256" key="4">
    <source>
        <dbReference type="ARBA" id="ARBA00066616"/>
    </source>
</evidence>
<evidence type="ECO:0000256" key="5">
    <source>
        <dbReference type="ARBA" id="ARBA00067668"/>
    </source>
</evidence>
<evidence type="ECO:0000259" key="8">
    <source>
        <dbReference type="Pfam" id="PF13193"/>
    </source>
</evidence>
<evidence type="ECO:0000259" key="7">
    <source>
        <dbReference type="Pfam" id="PF00501"/>
    </source>
</evidence>
<feature type="domain" description="AMP-dependent synthetase/ligase" evidence="7">
    <location>
        <begin position="53"/>
        <end position="443"/>
    </location>
</feature>
<organism evidence="9">
    <name type="scientific">Boseongicola sp. SB0664_bin_43</name>
    <dbReference type="NCBI Taxonomy" id="2604844"/>
    <lineage>
        <taxon>Bacteria</taxon>
        <taxon>Pseudomonadati</taxon>
        <taxon>Pseudomonadota</taxon>
        <taxon>Alphaproteobacteria</taxon>
        <taxon>Rhodobacterales</taxon>
        <taxon>Paracoccaceae</taxon>
        <taxon>Boseongicola</taxon>
    </lineage>
</organism>
<dbReference type="AlphaFoldDB" id="A0A6B0Y1N2"/>
<dbReference type="PROSITE" id="PS00455">
    <property type="entry name" value="AMP_BINDING"/>
    <property type="match status" value="1"/>
</dbReference>
<dbReference type="InterPro" id="IPR020845">
    <property type="entry name" value="AMP-binding_CS"/>
</dbReference>
<dbReference type="Pfam" id="PF13193">
    <property type="entry name" value="AMP-binding_C"/>
    <property type="match status" value="1"/>
</dbReference>
<dbReference type="PANTHER" id="PTHR43201:SF5">
    <property type="entry name" value="MEDIUM-CHAIN ACYL-COA LIGASE ACSF2, MITOCHONDRIAL"/>
    <property type="match status" value="1"/>
</dbReference>
<dbReference type="Pfam" id="PF00501">
    <property type="entry name" value="AMP-binding"/>
    <property type="match status" value="1"/>
</dbReference>
<dbReference type="Gene3D" id="3.30.300.30">
    <property type="match status" value="1"/>
</dbReference>
<dbReference type="EMBL" id="VXRY01000096">
    <property type="protein sequence ID" value="MXY32956.1"/>
    <property type="molecule type" value="Genomic_DNA"/>
</dbReference>
<dbReference type="EC" id="6.2.1.44" evidence="4"/>
<comment type="catalytic activity">
    <reaction evidence="3">
        <text>3-(methylsulfanyl)propanoate + ATP + CoA = 3-(methylsulfanyl)propanoyl-CoA + AMP + diphosphate</text>
        <dbReference type="Rhea" id="RHEA:43052"/>
        <dbReference type="ChEBI" id="CHEBI:30616"/>
        <dbReference type="ChEBI" id="CHEBI:33019"/>
        <dbReference type="ChEBI" id="CHEBI:49016"/>
        <dbReference type="ChEBI" id="CHEBI:57287"/>
        <dbReference type="ChEBI" id="CHEBI:82815"/>
        <dbReference type="ChEBI" id="CHEBI:456215"/>
        <dbReference type="EC" id="6.2.1.44"/>
    </reaction>
    <physiologicalReaction direction="left-to-right" evidence="3">
        <dbReference type="Rhea" id="RHEA:43053"/>
    </physiologicalReaction>
</comment>
<dbReference type="PANTHER" id="PTHR43201">
    <property type="entry name" value="ACYL-COA SYNTHETASE"/>
    <property type="match status" value="1"/>
</dbReference>